<evidence type="ECO:0000313" key="9">
    <source>
        <dbReference type="EMBL" id="MBP1991803.1"/>
    </source>
</evidence>
<feature type="transmembrane region" description="Helical" evidence="7">
    <location>
        <begin position="121"/>
        <end position="140"/>
    </location>
</feature>
<evidence type="ECO:0000259" key="8">
    <source>
        <dbReference type="PROSITE" id="PS50928"/>
    </source>
</evidence>
<accession>A0ABS4IW29</accession>
<dbReference type="PANTHER" id="PTHR43227:SF3">
    <property type="entry name" value="BINDING-PROTEIN-DEPENDENT TRANSPORT SYSTEMS INNER MEMBRANE COMPONENT"/>
    <property type="match status" value="1"/>
</dbReference>
<evidence type="ECO:0000256" key="3">
    <source>
        <dbReference type="ARBA" id="ARBA00022475"/>
    </source>
</evidence>
<comment type="similarity">
    <text evidence="7">Belongs to the binding-protein-dependent transport system permease family.</text>
</comment>
<comment type="subcellular location">
    <subcellularLocation>
        <location evidence="1 7">Cell membrane</location>
        <topology evidence="1 7">Multi-pass membrane protein</topology>
    </subcellularLocation>
</comment>
<evidence type="ECO:0000256" key="2">
    <source>
        <dbReference type="ARBA" id="ARBA00022448"/>
    </source>
</evidence>
<dbReference type="RefSeq" id="WP_209972530.1">
    <property type="nucleotide sequence ID" value="NZ_JAGGLB010000010.1"/>
</dbReference>
<keyword evidence="2 7" id="KW-0813">Transport</keyword>
<gene>
    <name evidence="9" type="ORF">J2Z66_003410</name>
</gene>
<keyword evidence="4 7" id="KW-0812">Transmembrane</keyword>
<name>A0ABS4IW29_9BACL</name>
<dbReference type="CDD" id="cd06261">
    <property type="entry name" value="TM_PBP2"/>
    <property type="match status" value="1"/>
</dbReference>
<keyword evidence="6 7" id="KW-0472">Membrane</keyword>
<evidence type="ECO:0000256" key="6">
    <source>
        <dbReference type="ARBA" id="ARBA00023136"/>
    </source>
</evidence>
<feature type="transmembrane region" description="Helical" evidence="7">
    <location>
        <begin position="87"/>
        <end position="109"/>
    </location>
</feature>
<dbReference type="PROSITE" id="PS50928">
    <property type="entry name" value="ABC_TM1"/>
    <property type="match status" value="1"/>
</dbReference>
<feature type="transmembrane region" description="Helical" evidence="7">
    <location>
        <begin position="220"/>
        <end position="243"/>
    </location>
</feature>
<evidence type="ECO:0000256" key="5">
    <source>
        <dbReference type="ARBA" id="ARBA00022989"/>
    </source>
</evidence>
<feature type="transmembrane region" description="Helical" evidence="7">
    <location>
        <begin position="179"/>
        <end position="199"/>
    </location>
</feature>
<evidence type="ECO:0000256" key="7">
    <source>
        <dbReference type="RuleBase" id="RU363032"/>
    </source>
</evidence>
<evidence type="ECO:0000256" key="1">
    <source>
        <dbReference type="ARBA" id="ARBA00004651"/>
    </source>
</evidence>
<keyword evidence="10" id="KW-1185">Reference proteome</keyword>
<feature type="domain" description="ABC transmembrane type-1" evidence="8">
    <location>
        <begin position="84"/>
        <end position="284"/>
    </location>
</feature>
<feature type="transmembrane region" description="Helical" evidence="7">
    <location>
        <begin position="263"/>
        <end position="288"/>
    </location>
</feature>
<comment type="caution">
    <text evidence="9">The sequence shown here is derived from an EMBL/GenBank/DDBJ whole genome shotgun (WGS) entry which is preliminary data.</text>
</comment>
<keyword evidence="9" id="KW-0762">Sugar transport</keyword>
<evidence type="ECO:0000256" key="4">
    <source>
        <dbReference type="ARBA" id="ARBA00022692"/>
    </source>
</evidence>
<sequence>MKLPLPQRNKGYFHYKWKQYGVGYLFMLPWLIGFLALIAFPIVWSLFLSFNKVTLTAKGFIYTWAGMQNFKDAFIVDNEFPVQLILYMQQMLLIIPIIVIFALLVSLLLNQKFPGRFVYRAIFFLPVIFATGQVLTELFAQGAGEIPFMEQYNIDSLVQNNVGGQFVGPVVEVLKRTVIILWYSGVQILIFIAGFQTISKSVYEAVRIDGASPWDSFWKITLPGIVPFISLNLLYTIVDLFTFPLNPVLELVRKNMFNPATGYGYASALAWIYFAIIFVLLAVVSWMFGRSAKRKGGRA</sequence>
<dbReference type="Proteomes" id="UP001519287">
    <property type="component" value="Unassembled WGS sequence"/>
</dbReference>
<proteinExistence type="inferred from homology"/>
<dbReference type="SUPFAM" id="SSF161098">
    <property type="entry name" value="MetI-like"/>
    <property type="match status" value="1"/>
</dbReference>
<feature type="transmembrane region" description="Helical" evidence="7">
    <location>
        <begin position="21"/>
        <end position="47"/>
    </location>
</feature>
<protein>
    <submittedName>
        <fullName evidence="9">ABC-type sugar transport system permease subunit</fullName>
    </submittedName>
</protein>
<dbReference type="PANTHER" id="PTHR43227">
    <property type="entry name" value="BLL4140 PROTEIN"/>
    <property type="match status" value="1"/>
</dbReference>
<dbReference type="InterPro" id="IPR035906">
    <property type="entry name" value="MetI-like_sf"/>
</dbReference>
<organism evidence="9 10">
    <name type="scientific">Paenibacillus eucommiae</name>
    <dbReference type="NCBI Taxonomy" id="1355755"/>
    <lineage>
        <taxon>Bacteria</taxon>
        <taxon>Bacillati</taxon>
        <taxon>Bacillota</taxon>
        <taxon>Bacilli</taxon>
        <taxon>Bacillales</taxon>
        <taxon>Paenibacillaceae</taxon>
        <taxon>Paenibacillus</taxon>
    </lineage>
</organism>
<keyword evidence="3" id="KW-1003">Cell membrane</keyword>
<dbReference type="InterPro" id="IPR000515">
    <property type="entry name" value="MetI-like"/>
</dbReference>
<dbReference type="Pfam" id="PF00528">
    <property type="entry name" value="BPD_transp_1"/>
    <property type="match status" value="1"/>
</dbReference>
<keyword evidence="5 7" id="KW-1133">Transmembrane helix</keyword>
<evidence type="ECO:0000313" key="10">
    <source>
        <dbReference type="Proteomes" id="UP001519287"/>
    </source>
</evidence>
<dbReference type="InterPro" id="IPR050809">
    <property type="entry name" value="UgpAE/MalFG_permease"/>
</dbReference>
<dbReference type="Gene3D" id="1.10.3720.10">
    <property type="entry name" value="MetI-like"/>
    <property type="match status" value="1"/>
</dbReference>
<dbReference type="EMBL" id="JAGGLB010000010">
    <property type="protein sequence ID" value="MBP1991803.1"/>
    <property type="molecule type" value="Genomic_DNA"/>
</dbReference>
<reference evidence="9 10" key="1">
    <citation type="submission" date="2021-03" db="EMBL/GenBank/DDBJ databases">
        <title>Genomic Encyclopedia of Type Strains, Phase IV (KMG-IV): sequencing the most valuable type-strain genomes for metagenomic binning, comparative biology and taxonomic classification.</title>
        <authorList>
            <person name="Goeker M."/>
        </authorList>
    </citation>
    <scope>NUCLEOTIDE SEQUENCE [LARGE SCALE GENOMIC DNA]</scope>
    <source>
        <strain evidence="9 10">DSM 26048</strain>
    </source>
</reference>